<dbReference type="CDD" id="cd04433">
    <property type="entry name" value="AFD_class_I"/>
    <property type="match status" value="1"/>
</dbReference>
<evidence type="ECO:0000313" key="3">
    <source>
        <dbReference type="EMBL" id="MBB5705098.1"/>
    </source>
</evidence>
<dbReference type="AlphaFoldDB" id="A0A7W9B2N8"/>
<reference evidence="3 4" key="1">
    <citation type="submission" date="2020-08" db="EMBL/GenBank/DDBJ databases">
        <title>Genomic Encyclopedia of Type Strains, Phase IV (KMG-IV): sequencing the most valuable type-strain genomes for metagenomic binning, comparative biology and taxonomic classification.</title>
        <authorList>
            <person name="Goeker M."/>
        </authorList>
    </citation>
    <scope>NUCLEOTIDE SEQUENCE [LARGE SCALE GENOMIC DNA]</scope>
    <source>
        <strain evidence="3 4">DSM 27163</strain>
    </source>
</reference>
<feature type="domain" description="AMP-binding enzyme C-terminal" evidence="2">
    <location>
        <begin position="462"/>
        <end position="538"/>
    </location>
</feature>
<dbReference type="PANTHER" id="PTHR43767:SF1">
    <property type="entry name" value="NONRIBOSOMAL PEPTIDE SYNTHASE PES1 (EUROFUNG)-RELATED"/>
    <property type="match status" value="1"/>
</dbReference>
<dbReference type="EMBL" id="JACIJH010000001">
    <property type="protein sequence ID" value="MBB5705098.1"/>
    <property type="molecule type" value="Genomic_DNA"/>
</dbReference>
<dbReference type="Gene3D" id="3.30.300.30">
    <property type="match status" value="1"/>
</dbReference>
<dbReference type="InterPro" id="IPR025110">
    <property type="entry name" value="AMP-bd_C"/>
</dbReference>
<gene>
    <name evidence="3" type="ORF">FHR21_000423</name>
</gene>
<comment type="caution">
    <text evidence="3">The sequence shown here is derived from an EMBL/GenBank/DDBJ whole genome shotgun (WGS) entry which is preliminary data.</text>
</comment>
<evidence type="ECO:0000259" key="2">
    <source>
        <dbReference type="Pfam" id="PF13193"/>
    </source>
</evidence>
<feature type="domain" description="AMP-dependent synthetase/ligase" evidence="1">
    <location>
        <begin position="18"/>
        <end position="410"/>
    </location>
</feature>
<keyword evidence="4" id="KW-1185">Reference proteome</keyword>
<dbReference type="InterPro" id="IPR042099">
    <property type="entry name" value="ANL_N_sf"/>
</dbReference>
<dbReference type="PANTHER" id="PTHR43767">
    <property type="entry name" value="LONG-CHAIN-FATTY-ACID--COA LIGASE"/>
    <property type="match status" value="1"/>
</dbReference>
<evidence type="ECO:0000313" key="4">
    <source>
        <dbReference type="Proteomes" id="UP000537161"/>
    </source>
</evidence>
<dbReference type="RefSeq" id="WP_184094828.1">
    <property type="nucleotide sequence ID" value="NZ_JACIJH010000001.1"/>
</dbReference>
<evidence type="ECO:0000259" key="1">
    <source>
        <dbReference type="Pfam" id="PF00501"/>
    </source>
</evidence>
<proteinExistence type="predicted"/>
<dbReference type="Proteomes" id="UP000537161">
    <property type="component" value="Unassembled WGS sequence"/>
</dbReference>
<dbReference type="InterPro" id="IPR000873">
    <property type="entry name" value="AMP-dep_synth/lig_dom"/>
</dbReference>
<dbReference type="Gene3D" id="3.40.50.12780">
    <property type="entry name" value="N-terminal domain of ligase-like"/>
    <property type="match status" value="1"/>
</dbReference>
<dbReference type="GO" id="GO:0016878">
    <property type="term" value="F:acid-thiol ligase activity"/>
    <property type="evidence" value="ECO:0007669"/>
    <property type="project" value="UniProtKB-ARBA"/>
</dbReference>
<protein>
    <submittedName>
        <fullName evidence="3">Acyl-coenzyme A synthetase/AMP-(Fatty) acid ligase</fullName>
    </submittedName>
</protein>
<sequence length="554" mass="59272">MIPEPHFTPTVPGLIGHFAAQHGEAEALVRDGLRVTFTELDRRSAAVARALIERGAGKGARIAILAPPSPEFVIAVLAAARIGAVAGPLSTLYQAPELAWVLANAEFDQLIVADAFLRHDYLSRLEEALPGLAGQGDGPLHLAAAPRLRHIHVIGSGSRCWSRPFDTLLAGSDVVDEAMLRSIEALVTPADPACIIHTSGSTANPKGVIHGHGPLVRHSWQMGMGFTPFGPGDRVIVTRAMFWVAGFVATLFYSLNNGACLITTSDGSPANVARLIEEEGGNALAGDVGWFDVLRESDALKAAQLDVVRLNMDTAGIARDGRFLSAHLVKRIGDPIHHPAARFARTFGMTETLGGHTSARFDELLPEDRPSWQGRAVPGVELKIVDPVTRRPLPAGEVGELLVRGYCLMQSLNGRERHEVFDAEGYYPTGDLCRLDVEGYLKFEARRGEMIKIHGANVAPLEVELAMTGLLGIEKAGVVGVARNGDTLLAAAVLMAPGRALDEAAVIAELKRRLSSFKVPTRIVALDESTLPATGSGKIKKAELTQLMVRLLDK</sequence>
<name>A0A7W9B2N8_9SPHN</name>
<keyword evidence="3" id="KW-0436">Ligase</keyword>
<dbReference type="Pfam" id="PF00501">
    <property type="entry name" value="AMP-binding"/>
    <property type="match status" value="1"/>
</dbReference>
<dbReference type="InterPro" id="IPR050237">
    <property type="entry name" value="ATP-dep_AMP-bd_enzyme"/>
</dbReference>
<dbReference type="Pfam" id="PF13193">
    <property type="entry name" value="AMP-binding_C"/>
    <property type="match status" value="1"/>
</dbReference>
<organism evidence="3 4">
    <name type="scientific">Sphingopyxis panaciterrulae</name>
    <dbReference type="NCBI Taxonomy" id="462372"/>
    <lineage>
        <taxon>Bacteria</taxon>
        <taxon>Pseudomonadati</taxon>
        <taxon>Pseudomonadota</taxon>
        <taxon>Alphaproteobacteria</taxon>
        <taxon>Sphingomonadales</taxon>
        <taxon>Sphingomonadaceae</taxon>
        <taxon>Sphingopyxis</taxon>
    </lineage>
</organism>
<dbReference type="InterPro" id="IPR045851">
    <property type="entry name" value="AMP-bd_C_sf"/>
</dbReference>
<dbReference type="SUPFAM" id="SSF56801">
    <property type="entry name" value="Acetyl-CoA synthetase-like"/>
    <property type="match status" value="1"/>
</dbReference>
<accession>A0A7W9B2N8</accession>